<keyword evidence="3" id="KW-0597">Phosphoprotein</keyword>
<protein>
    <recommendedName>
        <fullName evidence="2">histidine kinase</fullName>
        <ecNumber evidence="2">2.7.13.3</ecNumber>
    </recommendedName>
</protein>
<dbReference type="InterPro" id="IPR011712">
    <property type="entry name" value="Sig_transdc_His_kin_sub3_dim/P"/>
</dbReference>
<dbReference type="GO" id="GO:0000155">
    <property type="term" value="F:phosphorelay sensor kinase activity"/>
    <property type="evidence" value="ECO:0007669"/>
    <property type="project" value="InterPro"/>
</dbReference>
<comment type="catalytic activity">
    <reaction evidence="1">
        <text>ATP + protein L-histidine = ADP + protein N-phospho-L-histidine.</text>
        <dbReference type="EC" id="2.7.13.3"/>
    </reaction>
</comment>
<feature type="domain" description="Signal transduction histidine kinase subgroup 3 dimerisation and phosphoacceptor" evidence="11">
    <location>
        <begin position="176"/>
        <end position="239"/>
    </location>
</feature>
<dbReference type="GO" id="GO:0046983">
    <property type="term" value="F:protein dimerization activity"/>
    <property type="evidence" value="ECO:0007669"/>
    <property type="project" value="InterPro"/>
</dbReference>
<evidence type="ECO:0000256" key="10">
    <source>
        <dbReference type="SAM" id="Phobius"/>
    </source>
</evidence>
<reference evidence="12" key="1">
    <citation type="submission" date="2021-01" db="EMBL/GenBank/DDBJ databases">
        <title>Whole genome shotgun sequence of Virgisporangium aliadipatigenens NBRC 105644.</title>
        <authorList>
            <person name="Komaki H."/>
            <person name="Tamura T."/>
        </authorList>
    </citation>
    <scope>NUCLEOTIDE SEQUENCE</scope>
    <source>
        <strain evidence="12">NBRC 105644</strain>
    </source>
</reference>
<evidence type="ECO:0000256" key="3">
    <source>
        <dbReference type="ARBA" id="ARBA00022553"/>
    </source>
</evidence>
<dbReference type="EMBL" id="BOPF01000009">
    <property type="protein sequence ID" value="GIJ46153.1"/>
    <property type="molecule type" value="Genomic_DNA"/>
</dbReference>
<feature type="region of interest" description="Disordered" evidence="9">
    <location>
        <begin position="369"/>
        <end position="391"/>
    </location>
</feature>
<dbReference type="Proteomes" id="UP000619260">
    <property type="component" value="Unassembled WGS sequence"/>
</dbReference>
<evidence type="ECO:0000256" key="1">
    <source>
        <dbReference type="ARBA" id="ARBA00000085"/>
    </source>
</evidence>
<dbReference type="CDD" id="cd16917">
    <property type="entry name" value="HATPase_UhpB-NarQ-NarX-like"/>
    <property type="match status" value="1"/>
</dbReference>
<dbReference type="GO" id="GO:0016020">
    <property type="term" value="C:membrane"/>
    <property type="evidence" value="ECO:0007669"/>
    <property type="project" value="InterPro"/>
</dbReference>
<evidence type="ECO:0000256" key="7">
    <source>
        <dbReference type="ARBA" id="ARBA00022840"/>
    </source>
</evidence>
<evidence type="ECO:0000256" key="6">
    <source>
        <dbReference type="ARBA" id="ARBA00022777"/>
    </source>
</evidence>
<dbReference type="GO" id="GO:0005524">
    <property type="term" value="F:ATP binding"/>
    <property type="evidence" value="ECO:0007669"/>
    <property type="project" value="UniProtKB-KW"/>
</dbReference>
<dbReference type="InterPro" id="IPR050482">
    <property type="entry name" value="Sensor_HK_TwoCompSys"/>
</dbReference>
<gene>
    <name evidence="12" type="ORF">Val02_30390</name>
</gene>
<evidence type="ECO:0000313" key="13">
    <source>
        <dbReference type="Proteomes" id="UP000619260"/>
    </source>
</evidence>
<keyword evidence="4" id="KW-0808">Transferase</keyword>
<dbReference type="AlphaFoldDB" id="A0A8J4DQW4"/>
<keyword evidence="13" id="KW-1185">Reference proteome</keyword>
<evidence type="ECO:0000259" key="11">
    <source>
        <dbReference type="Pfam" id="PF07730"/>
    </source>
</evidence>
<keyword evidence="5" id="KW-0547">Nucleotide-binding</keyword>
<dbReference type="PANTHER" id="PTHR24421">
    <property type="entry name" value="NITRATE/NITRITE SENSOR PROTEIN NARX-RELATED"/>
    <property type="match status" value="1"/>
</dbReference>
<dbReference type="SUPFAM" id="SSF55874">
    <property type="entry name" value="ATPase domain of HSP90 chaperone/DNA topoisomerase II/histidine kinase"/>
    <property type="match status" value="1"/>
</dbReference>
<dbReference type="InterPro" id="IPR036890">
    <property type="entry name" value="HATPase_C_sf"/>
</dbReference>
<proteinExistence type="predicted"/>
<accession>A0A8J4DQW4</accession>
<keyword evidence="10" id="KW-1133">Transmembrane helix</keyword>
<dbReference type="Gene3D" id="1.20.5.1930">
    <property type="match status" value="1"/>
</dbReference>
<feature type="transmembrane region" description="Helical" evidence="10">
    <location>
        <begin position="60"/>
        <end position="84"/>
    </location>
</feature>
<evidence type="ECO:0000256" key="8">
    <source>
        <dbReference type="ARBA" id="ARBA00023012"/>
    </source>
</evidence>
<keyword evidence="6 12" id="KW-0418">Kinase</keyword>
<keyword evidence="10" id="KW-0472">Membrane</keyword>
<evidence type="ECO:0000256" key="5">
    <source>
        <dbReference type="ARBA" id="ARBA00022741"/>
    </source>
</evidence>
<dbReference type="RefSeq" id="WP_203899680.1">
    <property type="nucleotide sequence ID" value="NZ_BOPF01000009.1"/>
</dbReference>
<feature type="transmembrane region" description="Helical" evidence="10">
    <location>
        <begin position="12"/>
        <end position="30"/>
    </location>
</feature>
<keyword evidence="10" id="KW-0812">Transmembrane</keyword>
<name>A0A8J4DQW4_9ACTN</name>
<dbReference type="Pfam" id="PF07730">
    <property type="entry name" value="HisKA_3"/>
    <property type="match status" value="1"/>
</dbReference>
<dbReference type="PANTHER" id="PTHR24421:SF10">
    <property type="entry name" value="NITRATE_NITRITE SENSOR PROTEIN NARQ"/>
    <property type="match status" value="1"/>
</dbReference>
<keyword evidence="7" id="KW-0067">ATP-binding</keyword>
<feature type="transmembrane region" description="Helical" evidence="10">
    <location>
        <begin position="96"/>
        <end position="114"/>
    </location>
</feature>
<dbReference type="EC" id="2.7.13.3" evidence="2"/>
<keyword evidence="8" id="KW-0902">Two-component regulatory system</keyword>
<organism evidence="12 13">
    <name type="scientific">Virgisporangium aliadipatigenens</name>
    <dbReference type="NCBI Taxonomy" id="741659"/>
    <lineage>
        <taxon>Bacteria</taxon>
        <taxon>Bacillati</taxon>
        <taxon>Actinomycetota</taxon>
        <taxon>Actinomycetes</taxon>
        <taxon>Micromonosporales</taxon>
        <taxon>Micromonosporaceae</taxon>
        <taxon>Virgisporangium</taxon>
    </lineage>
</organism>
<dbReference type="Gene3D" id="3.30.565.10">
    <property type="entry name" value="Histidine kinase-like ATPase, C-terminal domain"/>
    <property type="match status" value="1"/>
</dbReference>
<evidence type="ECO:0000256" key="9">
    <source>
        <dbReference type="SAM" id="MobiDB-lite"/>
    </source>
</evidence>
<feature type="transmembrane region" description="Helical" evidence="10">
    <location>
        <begin position="120"/>
        <end position="140"/>
    </location>
</feature>
<evidence type="ECO:0000313" key="12">
    <source>
        <dbReference type="EMBL" id="GIJ46153.1"/>
    </source>
</evidence>
<evidence type="ECO:0000256" key="4">
    <source>
        <dbReference type="ARBA" id="ARBA00022679"/>
    </source>
</evidence>
<sequence>MGRAARAAHVAYELGLAMLVCSAATVAAAAPGNLTPALVWAVGLTTLVLIPLRLRHPVAVFVAGAVVGLCTGGENSLVLLVLSASAGYRAARWRPLCAAFGFGWLCWVVAAWLWEGRPGPIDLVVLSALFALFGVVPAIVGRMVRRRRAVVASMHRRNVDLHGRQAEVARRAQIRERARIARDLHDSLGHKLTLISLYTGTLPTADEEQRAETAALLREASTSAMAELRQILGILREDDDGAGPVGGLDDLDDLAGTARATGADVRVTRDGEPRPLPALTTHAAYRVVQEGLTNALRHAHGAAVRVVLRYESSTLTAEVVNGRGDERAAQSSGQGLFGLAERVRLAGGSLYHGPTPEGGYRLAAMLPYPDSRTGAADEPAPQPPPGDSGDFAELVARGKRRSLLGLAAAAVGAVSVTVLCGVGVAFPEWMGAVDPDTFEAVHPGDTEKTVRAALPPASWAETGAAGGSPVPEGASCVDYSAALLTQLREGSLVYRFCFRDGVLVHKQAFQDGGNGT</sequence>
<feature type="transmembrane region" description="Helical" evidence="10">
    <location>
        <begin position="403"/>
        <end position="426"/>
    </location>
</feature>
<comment type="caution">
    <text evidence="12">The sequence shown here is derived from an EMBL/GenBank/DDBJ whole genome shotgun (WGS) entry which is preliminary data.</text>
</comment>
<evidence type="ECO:0000256" key="2">
    <source>
        <dbReference type="ARBA" id="ARBA00012438"/>
    </source>
</evidence>